<accession>A0A0L8H760</accession>
<proteinExistence type="predicted"/>
<evidence type="ECO:0000313" key="1">
    <source>
        <dbReference type="EMBL" id="KOF85108.1"/>
    </source>
</evidence>
<gene>
    <name evidence="1" type="ORF">OCBIM_22020829mg</name>
</gene>
<protein>
    <submittedName>
        <fullName evidence="1">Uncharacterized protein</fullName>
    </submittedName>
</protein>
<reference evidence="1" key="1">
    <citation type="submission" date="2015-07" db="EMBL/GenBank/DDBJ databases">
        <title>MeaNS - Measles Nucleotide Surveillance Program.</title>
        <authorList>
            <person name="Tran T."/>
            <person name="Druce J."/>
        </authorList>
    </citation>
    <scope>NUCLEOTIDE SEQUENCE</scope>
    <source>
        <strain evidence="1">UCB-OBI-ISO-001</strain>
        <tissue evidence="1">Gonad</tissue>
    </source>
</reference>
<dbReference type="EMBL" id="KQ418970">
    <property type="protein sequence ID" value="KOF85108.1"/>
    <property type="molecule type" value="Genomic_DNA"/>
</dbReference>
<name>A0A0L8H760_OCTBM</name>
<organism evidence="1">
    <name type="scientific">Octopus bimaculoides</name>
    <name type="common">California two-spotted octopus</name>
    <dbReference type="NCBI Taxonomy" id="37653"/>
    <lineage>
        <taxon>Eukaryota</taxon>
        <taxon>Metazoa</taxon>
        <taxon>Spiralia</taxon>
        <taxon>Lophotrochozoa</taxon>
        <taxon>Mollusca</taxon>
        <taxon>Cephalopoda</taxon>
        <taxon>Coleoidea</taxon>
        <taxon>Octopodiformes</taxon>
        <taxon>Octopoda</taxon>
        <taxon>Incirrata</taxon>
        <taxon>Octopodidae</taxon>
        <taxon>Octopus</taxon>
    </lineage>
</organism>
<sequence>MSTISCADSGRGLSKGNSENYKDLHGKIYLNRRSFKNIHQSPNKYI</sequence>
<dbReference type="AlphaFoldDB" id="A0A0L8H760"/>